<dbReference type="RefSeq" id="WP_124798929.1">
    <property type="nucleotide sequence ID" value="NZ_CP034170.1"/>
</dbReference>
<dbReference type="AlphaFoldDB" id="A0A3G8ZL24"/>
<evidence type="ECO:0008006" key="3">
    <source>
        <dbReference type="Google" id="ProtNLM"/>
    </source>
</evidence>
<gene>
    <name evidence="1" type="ORF">EH165_07555</name>
</gene>
<evidence type="ECO:0000313" key="1">
    <source>
        <dbReference type="EMBL" id="AZI58019.1"/>
    </source>
</evidence>
<dbReference type="EMBL" id="CP034170">
    <property type="protein sequence ID" value="AZI58019.1"/>
    <property type="molecule type" value="Genomic_DNA"/>
</dbReference>
<dbReference type="KEGG" id="nak:EH165_07555"/>
<name>A0A3G8ZL24_9ACTN</name>
<organism evidence="1 2">
    <name type="scientific">Nakamurella antarctica</name>
    <dbReference type="NCBI Taxonomy" id="1902245"/>
    <lineage>
        <taxon>Bacteria</taxon>
        <taxon>Bacillati</taxon>
        <taxon>Actinomycetota</taxon>
        <taxon>Actinomycetes</taxon>
        <taxon>Nakamurellales</taxon>
        <taxon>Nakamurellaceae</taxon>
        <taxon>Nakamurella</taxon>
    </lineage>
</organism>
<reference evidence="1 2" key="1">
    <citation type="submission" date="2018-11" db="EMBL/GenBank/DDBJ databases">
        <authorList>
            <person name="Da X."/>
        </authorList>
    </citation>
    <scope>NUCLEOTIDE SEQUENCE [LARGE SCALE GENOMIC DNA]</scope>
    <source>
        <strain evidence="1 2">S14-144</strain>
    </source>
</reference>
<accession>A0A3G8ZL24</accession>
<protein>
    <recommendedName>
        <fullName evidence="3">Sensory transduction regulator</fullName>
    </recommendedName>
</protein>
<proteinExistence type="predicted"/>
<dbReference type="Proteomes" id="UP000268084">
    <property type="component" value="Chromosome"/>
</dbReference>
<sequence>MPDTPVLPSLLERTVASLQNDGRLVKTDWDLETFDVLATRDGAENVLGVAKPSTGTVVFYYVWPKVIAHEYVSLMLEFVARANCDLYTSAFEFDPDSGIVSVRAGAEIGNDSVNRDAESAFLINALDEVERAGALYDSVVRAVGSGNMSAIQAASSI</sequence>
<reference evidence="1 2" key="2">
    <citation type="submission" date="2018-12" db="EMBL/GenBank/DDBJ databases">
        <title>Nakamurella antarcticus sp. nov., isolated from Antarctica South Shetland Islands soil.</title>
        <authorList>
            <person name="Peng F."/>
        </authorList>
    </citation>
    <scope>NUCLEOTIDE SEQUENCE [LARGE SCALE GENOMIC DNA]</scope>
    <source>
        <strain evidence="1 2">S14-144</strain>
    </source>
</reference>
<dbReference type="OrthoDB" id="5147639at2"/>
<evidence type="ECO:0000313" key="2">
    <source>
        <dbReference type="Proteomes" id="UP000268084"/>
    </source>
</evidence>
<keyword evidence="2" id="KW-1185">Reference proteome</keyword>